<comment type="similarity">
    <text evidence="1">Belongs to the SAPAP family.</text>
</comment>
<dbReference type="InterPro" id="IPR005026">
    <property type="entry name" value="SAPAP"/>
</dbReference>
<evidence type="ECO:0000313" key="3">
    <source>
        <dbReference type="Proteomes" id="UP000000305"/>
    </source>
</evidence>
<reference evidence="2 3" key="1">
    <citation type="journal article" date="2011" name="Science">
        <title>The ecoresponsive genome of Daphnia pulex.</title>
        <authorList>
            <person name="Colbourne J.K."/>
            <person name="Pfrender M.E."/>
            <person name="Gilbert D."/>
            <person name="Thomas W.K."/>
            <person name="Tucker A."/>
            <person name="Oakley T.H."/>
            <person name="Tokishita S."/>
            <person name="Aerts A."/>
            <person name="Arnold G.J."/>
            <person name="Basu M.K."/>
            <person name="Bauer D.J."/>
            <person name="Caceres C.E."/>
            <person name="Carmel L."/>
            <person name="Casola C."/>
            <person name="Choi J.H."/>
            <person name="Detter J.C."/>
            <person name="Dong Q."/>
            <person name="Dusheyko S."/>
            <person name="Eads B.D."/>
            <person name="Frohlich T."/>
            <person name="Geiler-Samerotte K.A."/>
            <person name="Gerlach D."/>
            <person name="Hatcher P."/>
            <person name="Jogdeo S."/>
            <person name="Krijgsveld J."/>
            <person name="Kriventseva E.V."/>
            <person name="Kultz D."/>
            <person name="Laforsch C."/>
            <person name="Lindquist E."/>
            <person name="Lopez J."/>
            <person name="Manak J.R."/>
            <person name="Muller J."/>
            <person name="Pangilinan J."/>
            <person name="Patwardhan R.P."/>
            <person name="Pitluck S."/>
            <person name="Pritham E.J."/>
            <person name="Rechtsteiner A."/>
            <person name="Rho M."/>
            <person name="Rogozin I.B."/>
            <person name="Sakarya O."/>
            <person name="Salamov A."/>
            <person name="Schaack S."/>
            <person name="Shapiro H."/>
            <person name="Shiga Y."/>
            <person name="Skalitzky C."/>
            <person name="Smith Z."/>
            <person name="Souvorov A."/>
            <person name="Sung W."/>
            <person name="Tang Z."/>
            <person name="Tsuchiya D."/>
            <person name="Tu H."/>
            <person name="Vos H."/>
            <person name="Wang M."/>
            <person name="Wolf Y.I."/>
            <person name="Yamagata H."/>
            <person name="Yamada T."/>
            <person name="Ye Y."/>
            <person name="Shaw J.R."/>
            <person name="Andrews J."/>
            <person name="Crease T.J."/>
            <person name="Tang H."/>
            <person name="Lucas S.M."/>
            <person name="Robertson H.M."/>
            <person name="Bork P."/>
            <person name="Koonin E.V."/>
            <person name="Zdobnov E.M."/>
            <person name="Grigoriev I.V."/>
            <person name="Lynch M."/>
            <person name="Boore J.L."/>
        </authorList>
    </citation>
    <scope>NUCLEOTIDE SEQUENCE [LARGE SCALE GENOMIC DNA]</scope>
</reference>
<evidence type="ECO:0000256" key="1">
    <source>
        <dbReference type="ARBA" id="ARBA00008839"/>
    </source>
</evidence>
<protein>
    <submittedName>
        <fullName evidence="2">Uncharacterized protein</fullName>
    </submittedName>
</protein>
<dbReference type="PhylomeDB" id="E9HYY6"/>
<dbReference type="HOGENOM" id="CLU_2212584_0_0_1"/>
<sequence>MEIARQLRAQVDEKKTQLDELCRLWNDRLKQDNAIPDDETGAVLTVIGQTQQLQRERFHQYAGLILKFENNSDEKKITKTDLEGFWETILLQVFHFKKFLFSLLSQF</sequence>
<name>E9HYY6_DAPPU</name>
<organism evidence="2 3">
    <name type="scientific">Daphnia pulex</name>
    <name type="common">Water flea</name>
    <dbReference type="NCBI Taxonomy" id="6669"/>
    <lineage>
        <taxon>Eukaryota</taxon>
        <taxon>Metazoa</taxon>
        <taxon>Ecdysozoa</taxon>
        <taxon>Arthropoda</taxon>
        <taxon>Crustacea</taxon>
        <taxon>Branchiopoda</taxon>
        <taxon>Diplostraca</taxon>
        <taxon>Cladocera</taxon>
        <taxon>Anomopoda</taxon>
        <taxon>Daphniidae</taxon>
        <taxon>Daphnia</taxon>
    </lineage>
</organism>
<dbReference type="GO" id="GO:0023052">
    <property type="term" value="P:signaling"/>
    <property type="evidence" value="ECO:0007669"/>
    <property type="project" value="InterPro"/>
</dbReference>
<dbReference type="Proteomes" id="UP000000305">
    <property type="component" value="Unassembled WGS sequence"/>
</dbReference>
<dbReference type="KEGG" id="dpx:DAPPUDRAFT_67440"/>
<dbReference type="EMBL" id="GL733245">
    <property type="protein sequence ID" value="EFX63044.1"/>
    <property type="molecule type" value="Genomic_DNA"/>
</dbReference>
<proteinExistence type="inferred from homology"/>
<accession>E9HYY6</accession>
<keyword evidence="3" id="KW-1185">Reference proteome</keyword>
<gene>
    <name evidence="2" type="ORF">DAPPUDRAFT_67440</name>
</gene>
<dbReference type="OrthoDB" id="10023951at2759"/>
<dbReference type="InParanoid" id="E9HYY6"/>
<dbReference type="PANTHER" id="PTHR12353:SF1">
    <property type="entry name" value="DISKS LARGE-ASSOCIATED PROTEIN 5"/>
    <property type="match status" value="1"/>
</dbReference>
<dbReference type="OMA" id="WELILIQ"/>
<dbReference type="AlphaFoldDB" id="E9HYY6"/>
<dbReference type="PANTHER" id="PTHR12353">
    <property type="entry name" value="DISKS LARGE-ASSOCIATED PROTEIN DAP SAP90/PSD-95-ASSOCIATED PROTEIN"/>
    <property type="match status" value="1"/>
</dbReference>
<evidence type="ECO:0000313" key="2">
    <source>
        <dbReference type="EMBL" id="EFX63044.1"/>
    </source>
</evidence>
<dbReference type="STRING" id="6669.E9HYY6"/>